<dbReference type="OrthoDB" id="2888576at2"/>
<evidence type="ECO:0000313" key="1">
    <source>
        <dbReference type="EMBL" id="KOO44002.1"/>
    </source>
</evidence>
<sequence>MCQMDEILTEEEQALIKKLKMAMLDAVSTRELKFYKKEMIRIKDQAKRRSKIMDRIADHYQTCNHSLS</sequence>
<keyword evidence="2" id="KW-1185">Reference proteome</keyword>
<dbReference type="AlphaFoldDB" id="A0A0M0KZH9"/>
<gene>
    <name evidence="1" type="ORF">AMD01_14875</name>
</gene>
<protein>
    <submittedName>
        <fullName evidence="1">Uncharacterized protein</fullName>
    </submittedName>
</protein>
<proteinExistence type="predicted"/>
<reference evidence="2" key="1">
    <citation type="submission" date="2015-08" db="EMBL/GenBank/DDBJ databases">
        <title>Fjat-14210 dsm16467.</title>
        <authorList>
            <person name="Liu B."/>
            <person name="Wang J."/>
            <person name="Zhu Y."/>
            <person name="Liu G."/>
            <person name="Chen Q."/>
            <person name="Chen Z."/>
            <person name="Lan J."/>
            <person name="Che J."/>
            <person name="Ge C."/>
            <person name="Shi H."/>
            <person name="Pan Z."/>
            <person name="Liu X."/>
        </authorList>
    </citation>
    <scope>NUCLEOTIDE SEQUENCE [LARGE SCALE GENOMIC DNA]</scope>
    <source>
        <strain evidence="2">DSM 16467</strain>
    </source>
</reference>
<organism evidence="1 2">
    <name type="scientific">Priestia koreensis</name>
    <dbReference type="NCBI Taxonomy" id="284581"/>
    <lineage>
        <taxon>Bacteria</taxon>
        <taxon>Bacillati</taxon>
        <taxon>Bacillota</taxon>
        <taxon>Bacilli</taxon>
        <taxon>Bacillales</taxon>
        <taxon>Bacillaceae</taxon>
        <taxon>Priestia</taxon>
    </lineage>
</organism>
<name>A0A0M0KZH9_9BACI</name>
<dbReference type="Proteomes" id="UP000037558">
    <property type="component" value="Unassembled WGS sequence"/>
</dbReference>
<dbReference type="EMBL" id="LILC01000019">
    <property type="protein sequence ID" value="KOO44002.1"/>
    <property type="molecule type" value="Genomic_DNA"/>
</dbReference>
<evidence type="ECO:0000313" key="2">
    <source>
        <dbReference type="Proteomes" id="UP000037558"/>
    </source>
</evidence>
<dbReference type="PATRIC" id="fig|284581.3.peg.4047"/>
<accession>A0A0M0KZH9</accession>
<dbReference type="STRING" id="284581.AMD01_14875"/>
<comment type="caution">
    <text evidence="1">The sequence shown here is derived from an EMBL/GenBank/DDBJ whole genome shotgun (WGS) entry which is preliminary data.</text>
</comment>